<sequence>MHPSSSLTEAQRGAAVALFEQGRGYSVTARYLGVSRGPVREIHRRWVLHGRKVLVAKPTKTQYSFEFKLEVVRKVIDEGATAQQVAQQYRLSSATLVQTWVRTYRRLGEDGLKPKPKGRQPKDADSSSQELTDLARLEQELERLRAENAYLKKLRALMAHERR</sequence>
<dbReference type="InterPro" id="IPR036388">
    <property type="entry name" value="WH-like_DNA-bd_sf"/>
</dbReference>
<name>A0A1A0RA32_MYCPR</name>
<dbReference type="InterPro" id="IPR052057">
    <property type="entry name" value="IS150/IS1296_orfA-like"/>
</dbReference>
<dbReference type="InterPro" id="IPR009057">
    <property type="entry name" value="Homeodomain-like_sf"/>
</dbReference>
<dbReference type="SUPFAM" id="SSF46689">
    <property type="entry name" value="Homeodomain-like"/>
    <property type="match status" value="1"/>
</dbReference>
<evidence type="ECO:0000313" key="5">
    <source>
        <dbReference type="Proteomes" id="UP000093902"/>
    </source>
</evidence>
<dbReference type="EMBL" id="LZSO01000017">
    <property type="protein sequence ID" value="OBB30584.1"/>
    <property type="molecule type" value="Genomic_DNA"/>
</dbReference>
<evidence type="ECO:0000259" key="3">
    <source>
        <dbReference type="Pfam" id="PF13518"/>
    </source>
</evidence>
<feature type="domain" description="Insertion element IS150 protein InsJ-like helix-turn-helix" evidence="3">
    <location>
        <begin position="67"/>
        <end position="119"/>
    </location>
</feature>
<organism evidence="4 5">
    <name type="scientific">Mycolicibacterium peregrinum</name>
    <name type="common">Mycobacterium peregrinum</name>
    <dbReference type="NCBI Taxonomy" id="43304"/>
    <lineage>
        <taxon>Bacteria</taxon>
        <taxon>Bacillati</taxon>
        <taxon>Actinomycetota</taxon>
        <taxon>Actinomycetes</taxon>
        <taxon>Mycobacteriales</taxon>
        <taxon>Mycobacteriaceae</taxon>
        <taxon>Mycolicibacterium</taxon>
    </lineage>
</organism>
<evidence type="ECO:0000256" key="1">
    <source>
        <dbReference type="ARBA" id="ARBA00038232"/>
    </source>
</evidence>
<dbReference type="Pfam" id="PF13384">
    <property type="entry name" value="HTH_23"/>
    <property type="match status" value="1"/>
</dbReference>
<dbReference type="PANTHER" id="PTHR33795">
    <property type="entry name" value="INSERTION ELEMENT IS150 PROTEIN INSJ"/>
    <property type="match status" value="1"/>
</dbReference>
<gene>
    <name evidence="4" type="ORF">A5792_17615</name>
</gene>
<comment type="caution">
    <text evidence="4">The sequence shown here is derived from an EMBL/GenBank/DDBJ whole genome shotgun (WGS) entry which is preliminary data.</text>
</comment>
<proteinExistence type="inferred from homology"/>
<comment type="similarity">
    <text evidence="1">Belongs to the IS150/IS1296 orfA family.</text>
</comment>
<dbReference type="Gene3D" id="1.10.10.10">
    <property type="entry name" value="Winged helix-like DNA-binding domain superfamily/Winged helix DNA-binding domain"/>
    <property type="match status" value="2"/>
</dbReference>
<feature type="region of interest" description="Disordered" evidence="2">
    <location>
        <begin position="109"/>
        <end position="131"/>
    </location>
</feature>
<evidence type="ECO:0000256" key="2">
    <source>
        <dbReference type="SAM" id="MobiDB-lite"/>
    </source>
</evidence>
<reference evidence="5" key="1">
    <citation type="submission" date="2016-06" db="EMBL/GenBank/DDBJ databases">
        <authorList>
            <person name="Sutton G."/>
            <person name="Brinkac L."/>
            <person name="Sanka R."/>
            <person name="Adams M."/>
            <person name="Lau E."/>
            <person name="Mehaffy C."/>
            <person name="Tameris M."/>
            <person name="Hatherill M."/>
            <person name="Hanekom W."/>
            <person name="Mahomed H."/>
            <person name="Mcshane H."/>
        </authorList>
    </citation>
    <scope>NUCLEOTIDE SEQUENCE [LARGE SCALE GENOMIC DNA]</scope>
    <source>
        <strain evidence="5">852002-51209_SCH5440388</strain>
    </source>
</reference>
<protein>
    <recommendedName>
        <fullName evidence="3">Insertion element IS150 protein InsJ-like helix-turn-helix domain-containing protein</fullName>
    </recommendedName>
</protein>
<dbReference type="Proteomes" id="UP000093902">
    <property type="component" value="Unassembled WGS sequence"/>
</dbReference>
<dbReference type="Pfam" id="PF13518">
    <property type="entry name" value="HTH_28"/>
    <property type="match status" value="1"/>
</dbReference>
<dbReference type="InterPro" id="IPR055247">
    <property type="entry name" value="InsJ-like_HTH"/>
</dbReference>
<evidence type="ECO:0000313" key="4">
    <source>
        <dbReference type="EMBL" id="OBB30584.1"/>
    </source>
</evidence>
<dbReference type="AlphaFoldDB" id="A0A1A0RA32"/>
<accession>A0A1A0RA32</accession>
<dbReference type="PANTHER" id="PTHR33795:SF1">
    <property type="entry name" value="INSERTION ELEMENT IS150 PROTEIN INSJ"/>
    <property type="match status" value="1"/>
</dbReference>